<evidence type="ECO:0000256" key="4">
    <source>
        <dbReference type="ARBA" id="ARBA00023242"/>
    </source>
</evidence>
<feature type="compositionally biased region" description="Polar residues" evidence="5">
    <location>
        <begin position="479"/>
        <end position="524"/>
    </location>
</feature>
<feature type="region of interest" description="Disordered" evidence="5">
    <location>
        <begin position="215"/>
        <end position="308"/>
    </location>
</feature>
<dbReference type="SMART" id="SM00353">
    <property type="entry name" value="HLH"/>
    <property type="match status" value="1"/>
</dbReference>
<dbReference type="PANTHER" id="PTHR10985">
    <property type="entry name" value="BASIC HELIX-LOOP-HELIX TRANSCRIPTION FACTOR, HES-RELATED"/>
    <property type="match status" value="1"/>
</dbReference>
<dbReference type="Gene3D" id="4.10.280.10">
    <property type="entry name" value="Helix-loop-helix DNA-binding domain"/>
    <property type="match status" value="1"/>
</dbReference>
<organism evidence="7 8">
    <name type="scientific">Porites lobata</name>
    <dbReference type="NCBI Taxonomy" id="104759"/>
    <lineage>
        <taxon>Eukaryota</taxon>
        <taxon>Metazoa</taxon>
        <taxon>Cnidaria</taxon>
        <taxon>Anthozoa</taxon>
        <taxon>Hexacorallia</taxon>
        <taxon>Scleractinia</taxon>
        <taxon>Fungiina</taxon>
        <taxon>Poritidae</taxon>
        <taxon>Porites</taxon>
    </lineage>
</organism>
<keyword evidence="4" id="KW-0539">Nucleus</keyword>
<evidence type="ECO:0000256" key="1">
    <source>
        <dbReference type="ARBA" id="ARBA00004123"/>
    </source>
</evidence>
<evidence type="ECO:0000313" key="8">
    <source>
        <dbReference type="Proteomes" id="UP001159405"/>
    </source>
</evidence>
<evidence type="ECO:0000256" key="3">
    <source>
        <dbReference type="ARBA" id="ARBA00023163"/>
    </source>
</evidence>
<gene>
    <name evidence="7" type="ORF">PLOB_00014407</name>
</gene>
<proteinExistence type="predicted"/>
<dbReference type="InterPro" id="IPR050370">
    <property type="entry name" value="HES_HEY"/>
</dbReference>
<comment type="caution">
    <text evidence="7">The sequence shown here is derived from an EMBL/GenBank/DDBJ whole genome shotgun (WGS) entry which is preliminary data.</text>
</comment>
<dbReference type="Proteomes" id="UP001159405">
    <property type="component" value="Unassembled WGS sequence"/>
</dbReference>
<feature type="compositionally biased region" description="Low complexity" evidence="5">
    <location>
        <begin position="241"/>
        <end position="256"/>
    </location>
</feature>
<feature type="compositionally biased region" description="Basic residues" evidence="5">
    <location>
        <begin position="264"/>
        <end position="273"/>
    </location>
</feature>
<name>A0ABN8R3F9_9CNID</name>
<comment type="subcellular location">
    <subcellularLocation>
        <location evidence="1">Nucleus</location>
    </subcellularLocation>
</comment>
<dbReference type="Pfam" id="PF00010">
    <property type="entry name" value="HLH"/>
    <property type="match status" value="1"/>
</dbReference>
<reference evidence="7 8" key="1">
    <citation type="submission" date="2022-05" db="EMBL/GenBank/DDBJ databases">
        <authorList>
            <consortium name="Genoscope - CEA"/>
            <person name="William W."/>
        </authorList>
    </citation>
    <scope>NUCLEOTIDE SEQUENCE [LARGE SCALE GENOMIC DNA]</scope>
</reference>
<evidence type="ECO:0000259" key="6">
    <source>
        <dbReference type="PROSITE" id="PS50888"/>
    </source>
</evidence>
<evidence type="ECO:0000313" key="7">
    <source>
        <dbReference type="EMBL" id="CAH3173873.1"/>
    </source>
</evidence>
<feature type="compositionally biased region" description="Gly residues" evidence="5">
    <location>
        <begin position="338"/>
        <end position="350"/>
    </location>
</feature>
<dbReference type="InterPro" id="IPR011598">
    <property type="entry name" value="bHLH_dom"/>
</dbReference>
<accession>A0ABN8R3F9</accession>
<dbReference type="EMBL" id="CALNXK010000185">
    <property type="protein sequence ID" value="CAH3173873.1"/>
    <property type="molecule type" value="Genomic_DNA"/>
</dbReference>
<feature type="region of interest" description="Disordered" evidence="5">
    <location>
        <begin position="320"/>
        <end position="364"/>
    </location>
</feature>
<dbReference type="Pfam" id="PF07527">
    <property type="entry name" value="Hairy_orange"/>
    <property type="match status" value="1"/>
</dbReference>
<feature type="compositionally biased region" description="Basic and acidic residues" evidence="5">
    <location>
        <begin position="141"/>
        <end position="152"/>
    </location>
</feature>
<feature type="compositionally biased region" description="Basic and acidic residues" evidence="5">
    <location>
        <begin position="40"/>
        <end position="49"/>
    </location>
</feature>
<dbReference type="InterPro" id="IPR036638">
    <property type="entry name" value="HLH_DNA-bd_sf"/>
</dbReference>
<feature type="region of interest" description="Disordered" evidence="5">
    <location>
        <begin position="1"/>
        <end position="63"/>
    </location>
</feature>
<keyword evidence="3" id="KW-0804">Transcription</keyword>
<dbReference type="InterPro" id="IPR003650">
    <property type="entry name" value="Orange_dom"/>
</dbReference>
<protein>
    <recommendedName>
        <fullName evidence="6">BHLH domain-containing protein</fullName>
    </recommendedName>
</protein>
<keyword evidence="2" id="KW-0805">Transcription regulation</keyword>
<feature type="compositionally biased region" description="Low complexity" evidence="5">
    <location>
        <begin position="274"/>
        <end position="300"/>
    </location>
</feature>
<feature type="region of interest" description="Disordered" evidence="5">
    <location>
        <begin position="477"/>
        <end position="524"/>
    </location>
</feature>
<dbReference type="SUPFAM" id="SSF158457">
    <property type="entry name" value="Orange domain-like"/>
    <property type="match status" value="1"/>
</dbReference>
<dbReference type="CDD" id="cd11389">
    <property type="entry name" value="bHLH-O_HERP_like"/>
    <property type="match status" value="1"/>
</dbReference>
<feature type="domain" description="BHLH" evidence="6">
    <location>
        <begin position="79"/>
        <end position="135"/>
    </location>
</feature>
<dbReference type="Gene3D" id="6.10.250.980">
    <property type="match status" value="1"/>
</dbReference>
<sequence>MQNSGSNTDVTSTLSSESNQQGRLGAVAPKKSIETIIQRTDSKSKRSEGGLEDGDQQSICSASESSESLLLSIKKKDRGSECSHKVIEKRRRDRINTSLGELSHLLPAQSNGKQGSGKLEKAEILELTVEYLKSLQSRLTEQQEKDVKKGETTETDPAEGESKDVEVKPVTHFGGYKDCTEEVFRFLVNVEAMDMQQPCFQRLMAHLRHQIQLMAESKVSPKGKSSGDGGKRATSKRSFQGTTSSSSSTSSSNGERSGSGSGGKAKRARHGHHSSSGDVLPSSSSNGNTSNSSDNENSSENSRENQTDSAICLDEEMSEIQGNSGKEAENGNRTNGNGIKGTNGNRGGDTNGSSVPTFPSMLPQAGNIPLRTPFLPPPYTLPTYALHPAGTHFIPVVLHPNIPLPTPSTQMFNGNAQMPFPMVQPGATAYGVSPHAPSPSFGFPLPYVHAGMTPYGYQAPPMGFPLFNGLRKDLGGQGTANQYNGDSGSNGDDCSIESRNSSESIAIQTDSSGNESSNPDEGGG</sequence>
<evidence type="ECO:0000256" key="5">
    <source>
        <dbReference type="SAM" id="MobiDB-lite"/>
    </source>
</evidence>
<feature type="compositionally biased region" description="Polar residues" evidence="5">
    <location>
        <begin position="1"/>
        <end position="22"/>
    </location>
</feature>
<keyword evidence="8" id="KW-1185">Reference proteome</keyword>
<dbReference type="PROSITE" id="PS50888">
    <property type="entry name" value="BHLH"/>
    <property type="match status" value="1"/>
</dbReference>
<evidence type="ECO:0000256" key="2">
    <source>
        <dbReference type="ARBA" id="ARBA00023015"/>
    </source>
</evidence>
<feature type="region of interest" description="Disordered" evidence="5">
    <location>
        <begin position="140"/>
        <end position="166"/>
    </location>
</feature>
<dbReference type="SUPFAM" id="SSF47459">
    <property type="entry name" value="HLH, helix-loop-helix DNA-binding domain"/>
    <property type="match status" value="1"/>
</dbReference>